<dbReference type="Gene3D" id="1.20.1280.50">
    <property type="match status" value="1"/>
</dbReference>
<proteinExistence type="predicted"/>
<feature type="transmembrane region" description="Helical" evidence="2">
    <location>
        <begin position="346"/>
        <end position="365"/>
    </location>
</feature>
<feature type="transmembrane region" description="Helical" evidence="2">
    <location>
        <begin position="252"/>
        <end position="272"/>
    </location>
</feature>
<evidence type="ECO:0000256" key="1">
    <source>
        <dbReference type="SAM" id="MobiDB-lite"/>
    </source>
</evidence>
<protein>
    <submittedName>
        <fullName evidence="4">F-box only protein</fullName>
    </submittedName>
</protein>
<feature type="transmembrane region" description="Helical" evidence="2">
    <location>
        <begin position="420"/>
        <end position="441"/>
    </location>
</feature>
<name>A0AAV8A289_9EUKA</name>
<feature type="transmembrane region" description="Helical" evidence="2">
    <location>
        <begin position="310"/>
        <end position="334"/>
    </location>
</feature>
<dbReference type="InterPro" id="IPR036047">
    <property type="entry name" value="F-box-like_dom_sf"/>
</dbReference>
<gene>
    <name evidence="4" type="ORF">M0812_00091</name>
</gene>
<feature type="domain" description="F-box" evidence="3">
    <location>
        <begin position="91"/>
        <end position="137"/>
    </location>
</feature>
<keyword evidence="2" id="KW-0472">Membrane</keyword>
<keyword evidence="2" id="KW-1133">Transmembrane helix</keyword>
<dbReference type="EMBL" id="JANTQA010000015">
    <property type="protein sequence ID" value="KAJ3447619.1"/>
    <property type="molecule type" value="Genomic_DNA"/>
</dbReference>
<feature type="region of interest" description="Disordered" evidence="1">
    <location>
        <begin position="1"/>
        <end position="27"/>
    </location>
</feature>
<feature type="transmembrane region" description="Helical" evidence="2">
    <location>
        <begin position="480"/>
        <end position="503"/>
    </location>
</feature>
<evidence type="ECO:0000313" key="5">
    <source>
        <dbReference type="Proteomes" id="UP001146793"/>
    </source>
</evidence>
<reference evidence="4" key="1">
    <citation type="submission" date="2022-08" db="EMBL/GenBank/DDBJ databases">
        <title>Novel sulphate-reducing endosymbionts in the free-living metamonad Anaeramoeba.</title>
        <authorList>
            <person name="Jerlstrom-Hultqvist J."/>
            <person name="Cepicka I."/>
            <person name="Gallot-Lavallee L."/>
            <person name="Salas-Leiva D."/>
            <person name="Curtis B.A."/>
            <person name="Zahonova K."/>
            <person name="Pipaliya S."/>
            <person name="Dacks J."/>
            <person name="Roger A.J."/>
        </authorList>
    </citation>
    <scope>NUCLEOTIDE SEQUENCE</scope>
    <source>
        <strain evidence="4">Busselton2</strain>
    </source>
</reference>
<evidence type="ECO:0000256" key="2">
    <source>
        <dbReference type="SAM" id="Phobius"/>
    </source>
</evidence>
<accession>A0AAV8A289</accession>
<dbReference type="PROSITE" id="PS50181">
    <property type="entry name" value="FBOX"/>
    <property type="match status" value="1"/>
</dbReference>
<organism evidence="4 5">
    <name type="scientific">Anaeramoeba flamelloides</name>
    <dbReference type="NCBI Taxonomy" id="1746091"/>
    <lineage>
        <taxon>Eukaryota</taxon>
        <taxon>Metamonada</taxon>
        <taxon>Anaeramoebidae</taxon>
        <taxon>Anaeramoeba</taxon>
    </lineage>
</organism>
<dbReference type="AlphaFoldDB" id="A0AAV8A289"/>
<dbReference type="SUPFAM" id="SSF81383">
    <property type="entry name" value="F-box domain"/>
    <property type="match status" value="1"/>
</dbReference>
<feature type="transmembrane region" description="Helical" evidence="2">
    <location>
        <begin position="447"/>
        <end position="473"/>
    </location>
</feature>
<dbReference type="Pfam" id="PF12937">
    <property type="entry name" value="F-box-like"/>
    <property type="match status" value="1"/>
</dbReference>
<sequence length="507" mass="59535">MIETSSSEDWETHNSSEDENEEEDENNKLILLPPQDHVLEKEYCRHNFSTQQQKYPYCLPSDVYPIMFYDPFILKIKNNKALQPAKDTETQTSLVDLPNEMLWMIFESLSPIKLGILKQTNSFFREICQDPELWRRCCLNYEHLFIWDNLIIGRFRNETVINGDLSNLNNSVKTDLINQTNADRPPLLTCSKTRREYIKTLKDPESEIIKKIKTLKRIYKEKKIANKKQETEYVKSIVSREYFSKVGSCLRIYLFPCVPIVFTIFTILLNLYMEKIWITKPIFVLIPVILLLIGGLLTILLPLIKAFNRYVFLPLGIGTLVFSVFNNAFVFHLLRYYEIIHLGPMLLVVPMAISLIIILSAYLYYSNPRRARLLRHWAAYISAGLFLCFAAFLLIWFLYRLGLKINDHDSMSLRETLFPLYIFDILPFFIPLIFICLGNSLREALILLMWIGVCYAALFIPFIVFEILIVLYLETSKISNFFMVMIPIYIWDIILFIIAKIYVTMLL</sequence>
<evidence type="ECO:0000259" key="3">
    <source>
        <dbReference type="PROSITE" id="PS50181"/>
    </source>
</evidence>
<feature type="transmembrane region" description="Helical" evidence="2">
    <location>
        <begin position="284"/>
        <end position="304"/>
    </location>
</feature>
<feature type="transmembrane region" description="Helical" evidence="2">
    <location>
        <begin position="377"/>
        <end position="399"/>
    </location>
</feature>
<keyword evidence="2" id="KW-0812">Transmembrane</keyword>
<comment type="caution">
    <text evidence="4">The sequence shown here is derived from an EMBL/GenBank/DDBJ whole genome shotgun (WGS) entry which is preliminary data.</text>
</comment>
<evidence type="ECO:0000313" key="4">
    <source>
        <dbReference type="EMBL" id="KAJ3447619.1"/>
    </source>
</evidence>
<dbReference type="Proteomes" id="UP001146793">
    <property type="component" value="Unassembled WGS sequence"/>
</dbReference>
<dbReference type="InterPro" id="IPR001810">
    <property type="entry name" value="F-box_dom"/>
</dbReference>